<comment type="caution">
    <text evidence="2">The sequence shown here is derived from an EMBL/GenBank/DDBJ whole genome shotgun (WGS) entry which is preliminary data.</text>
</comment>
<dbReference type="InterPro" id="IPR003961">
    <property type="entry name" value="FN3_dom"/>
</dbReference>
<feature type="domain" description="Fibronectin type-III" evidence="1">
    <location>
        <begin position="128"/>
        <end position="220"/>
    </location>
</feature>
<dbReference type="SUPFAM" id="SSF49265">
    <property type="entry name" value="Fibronectin type III"/>
    <property type="match status" value="1"/>
</dbReference>
<proteinExistence type="predicted"/>
<dbReference type="Gene3D" id="2.60.40.10">
    <property type="entry name" value="Immunoglobulins"/>
    <property type="match status" value="1"/>
</dbReference>
<dbReference type="InterPro" id="IPR036116">
    <property type="entry name" value="FN3_sf"/>
</dbReference>
<reference evidence="2 3" key="1">
    <citation type="submission" date="2018-02" db="EMBL/GenBank/DDBJ databases">
        <title>Sphingobacterium KA21.</title>
        <authorList>
            <person name="Vasarhelyi B.M."/>
            <person name="Deshmukh S."/>
            <person name="Balint B."/>
            <person name="Kukolya J."/>
        </authorList>
    </citation>
    <scope>NUCLEOTIDE SEQUENCE [LARGE SCALE GENOMIC DNA]</scope>
    <source>
        <strain evidence="2 3">Ka21</strain>
    </source>
</reference>
<dbReference type="CDD" id="cd00063">
    <property type="entry name" value="FN3"/>
    <property type="match status" value="1"/>
</dbReference>
<dbReference type="InterPro" id="IPR013783">
    <property type="entry name" value="Ig-like_fold"/>
</dbReference>
<sequence>MDHPVHEKNKKMAIKAKALISFSRMKDDELVVTANTIVGAMTDNSNYPAPAPVLDDVQVLLDDFTGKLAISRKRGSPEDTAIKNDSKEPLAEALQQLAYYVNSVAKGRLAVLLSSGFPTNNMGSAALVPLMVESVKMSDGRQSGQARLNFAAQRGALIYEYQYRMITQPESEWSDRLTTTSSRNNILAPLEVGKRYEVRVRAVNTQGAGDWSQTASILVR</sequence>
<evidence type="ECO:0000313" key="2">
    <source>
        <dbReference type="EMBL" id="MBE8719787.1"/>
    </source>
</evidence>
<protein>
    <recommendedName>
        <fullName evidence="1">Fibronectin type-III domain-containing protein</fullName>
    </recommendedName>
</protein>
<keyword evidence="3" id="KW-1185">Reference proteome</keyword>
<dbReference type="Pfam" id="PF00041">
    <property type="entry name" value="fn3"/>
    <property type="match status" value="1"/>
</dbReference>
<accession>A0ABR9T468</accession>
<name>A0ABR9T468_9SPHI</name>
<organism evidence="2 3">
    <name type="scientific">Sphingobacterium pedocola</name>
    <dbReference type="NCBI Taxonomy" id="2082722"/>
    <lineage>
        <taxon>Bacteria</taxon>
        <taxon>Pseudomonadati</taxon>
        <taxon>Bacteroidota</taxon>
        <taxon>Sphingobacteriia</taxon>
        <taxon>Sphingobacteriales</taxon>
        <taxon>Sphingobacteriaceae</taxon>
        <taxon>Sphingobacterium</taxon>
    </lineage>
</organism>
<dbReference type="PROSITE" id="PS50853">
    <property type="entry name" value="FN3"/>
    <property type="match status" value="1"/>
</dbReference>
<dbReference type="EMBL" id="PSKQ01000017">
    <property type="protein sequence ID" value="MBE8719787.1"/>
    <property type="molecule type" value="Genomic_DNA"/>
</dbReference>
<evidence type="ECO:0000259" key="1">
    <source>
        <dbReference type="PROSITE" id="PS50853"/>
    </source>
</evidence>
<dbReference type="Proteomes" id="UP000618319">
    <property type="component" value="Unassembled WGS sequence"/>
</dbReference>
<evidence type="ECO:0000313" key="3">
    <source>
        <dbReference type="Proteomes" id="UP000618319"/>
    </source>
</evidence>
<gene>
    <name evidence="2" type="ORF">C4F40_03470</name>
</gene>